<dbReference type="EMBL" id="JAGJCF010000025">
    <property type="protein sequence ID" value="MBP0618111.1"/>
    <property type="molecule type" value="Genomic_DNA"/>
</dbReference>
<name>A0ABS4BPF3_9HYPH</name>
<dbReference type="Proteomes" id="UP000678276">
    <property type="component" value="Unassembled WGS sequence"/>
</dbReference>
<proteinExistence type="predicted"/>
<evidence type="ECO:0000313" key="3">
    <source>
        <dbReference type="Proteomes" id="UP000678276"/>
    </source>
</evidence>
<gene>
    <name evidence="2" type="ORF">J6595_21235</name>
</gene>
<dbReference type="RefSeq" id="WP_209597532.1">
    <property type="nucleotide sequence ID" value="NZ_JAGJCF010000025.1"/>
</dbReference>
<dbReference type="GO" id="GO:0016746">
    <property type="term" value="F:acyltransferase activity"/>
    <property type="evidence" value="ECO:0007669"/>
    <property type="project" value="UniProtKB-KW"/>
</dbReference>
<sequence>MDDQTPFDDSFVERSPQSGVRLSYAATIDHRLMRRLCLGLEAMTGQRRLERLYQDYLDDPARGDFFAEAISRMNIRLAARGMARIPREGPLAVVANHPYGAMDGIALGCLLGRVRGDVKIIAHSALARVPELAEKLFAIDFSGTREAERGNIRARAEALAHLKGGGCLMVFPAGAVMTTPHPLARRAVELAWGPLSARLIMRSGATVLPVHMPGQNSLPFQIASHLSQSLRYALLFHEAALMIDGRIALNIGRPVEPAVIAGFSDAVALTQWLRWQVFSLGTTSVPEEPDIFAGMFEDETSETDAMQAI</sequence>
<evidence type="ECO:0000313" key="2">
    <source>
        <dbReference type="EMBL" id="MBP0618111.1"/>
    </source>
</evidence>
<dbReference type="InterPro" id="IPR045746">
    <property type="entry name" value="ACT14924-like_Acyltransf_dom"/>
</dbReference>
<keyword evidence="2" id="KW-0808">Transferase</keyword>
<organism evidence="2 3">
    <name type="scientific">Jiella mangrovi</name>
    <dbReference type="NCBI Taxonomy" id="2821407"/>
    <lineage>
        <taxon>Bacteria</taxon>
        <taxon>Pseudomonadati</taxon>
        <taxon>Pseudomonadota</taxon>
        <taxon>Alphaproteobacteria</taxon>
        <taxon>Hyphomicrobiales</taxon>
        <taxon>Aurantimonadaceae</taxon>
        <taxon>Jiella</taxon>
    </lineage>
</organism>
<dbReference type="CDD" id="cd07986">
    <property type="entry name" value="LPLAT_ACT14924-like"/>
    <property type="match status" value="1"/>
</dbReference>
<comment type="caution">
    <text evidence="2">The sequence shown here is derived from an EMBL/GenBank/DDBJ whole genome shotgun (WGS) entry which is preliminary data.</text>
</comment>
<dbReference type="InterPro" id="IPR002123">
    <property type="entry name" value="Plipid/glycerol_acylTrfase"/>
</dbReference>
<keyword evidence="2" id="KW-0012">Acyltransferase</keyword>
<keyword evidence="3" id="KW-1185">Reference proteome</keyword>
<dbReference type="Pfam" id="PF01553">
    <property type="entry name" value="Acyltransferase"/>
    <property type="match status" value="1"/>
</dbReference>
<accession>A0ABS4BPF3</accession>
<feature type="domain" description="Phospholipid/glycerol acyltransferase" evidence="1">
    <location>
        <begin position="91"/>
        <end position="215"/>
    </location>
</feature>
<protein>
    <submittedName>
        <fullName evidence="2">Lysophospholipid acyltransferase family protein</fullName>
    </submittedName>
</protein>
<dbReference type="SMART" id="SM00563">
    <property type="entry name" value="PlsC"/>
    <property type="match status" value="1"/>
</dbReference>
<dbReference type="SUPFAM" id="SSF69593">
    <property type="entry name" value="Glycerol-3-phosphate (1)-acyltransferase"/>
    <property type="match status" value="1"/>
</dbReference>
<reference evidence="2 3" key="1">
    <citation type="submission" date="2021-04" db="EMBL/GenBank/DDBJ databases">
        <title>Whole genome sequence of Jiella sp. KSK16Y-1.</title>
        <authorList>
            <person name="Tuo L."/>
        </authorList>
    </citation>
    <scope>NUCLEOTIDE SEQUENCE [LARGE SCALE GENOMIC DNA]</scope>
    <source>
        <strain evidence="2 3">KSK16Y-1</strain>
    </source>
</reference>
<evidence type="ECO:0000259" key="1">
    <source>
        <dbReference type="SMART" id="SM00563"/>
    </source>
</evidence>